<dbReference type="Proteomes" id="UP001153269">
    <property type="component" value="Unassembled WGS sequence"/>
</dbReference>
<evidence type="ECO:0000256" key="2">
    <source>
        <dbReference type="ARBA" id="ARBA00022525"/>
    </source>
</evidence>
<keyword evidence="3" id="KW-0732">Signal</keyword>
<proteinExistence type="predicted"/>
<dbReference type="PANTHER" id="PTHR15332">
    <property type="entry name" value="PROPROTEIN CONVERTASE SUBTILISIN_KEXIN TYPE 5-LIKE"/>
    <property type="match status" value="1"/>
</dbReference>
<organism evidence="7 8">
    <name type="scientific">Pleuronectes platessa</name>
    <name type="common">European plaice</name>
    <dbReference type="NCBI Taxonomy" id="8262"/>
    <lineage>
        <taxon>Eukaryota</taxon>
        <taxon>Metazoa</taxon>
        <taxon>Chordata</taxon>
        <taxon>Craniata</taxon>
        <taxon>Vertebrata</taxon>
        <taxon>Euteleostomi</taxon>
        <taxon>Actinopterygii</taxon>
        <taxon>Neopterygii</taxon>
        <taxon>Teleostei</taxon>
        <taxon>Neoteleostei</taxon>
        <taxon>Acanthomorphata</taxon>
        <taxon>Carangaria</taxon>
        <taxon>Pleuronectiformes</taxon>
        <taxon>Pleuronectoidei</taxon>
        <taxon>Pleuronectidae</taxon>
        <taxon>Pleuronectes</taxon>
    </lineage>
</organism>
<keyword evidence="5" id="KW-1133">Transmembrane helix</keyword>
<comment type="caution">
    <text evidence="7">The sequence shown here is derived from an EMBL/GenBank/DDBJ whole genome shotgun (WGS) entry which is preliminary data.</text>
</comment>
<keyword evidence="8" id="KW-1185">Reference proteome</keyword>
<evidence type="ECO:0000256" key="3">
    <source>
        <dbReference type="ARBA" id="ARBA00022729"/>
    </source>
</evidence>
<dbReference type="EMBL" id="CADEAL010004300">
    <property type="protein sequence ID" value="CAB1456489.1"/>
    <property type="molecule type" value="Genomic_DNA"/>
</dbReference>
<dbReference type="Gene3D" id="2.10.220.10">
    <property type="entry name" value="Hormone Receptor, Insulin-like Growth Factor Receptor 1, Chain A, domain 2"/>
    <property type="match status" value="10"/>
</dbReference>
<accession>A0A9N7VVG3</accession>
<dbReference type="CDD" id="cd00064">
    <property type="entry name" value="FU"/>
    <property type="match status" value="7"/>
</dbReference>
<feature type="domain" description="C2H2-type" evidence="6">
    <location>
        <begin position="447"/>
        <end position="468"/>
    </location>
</feature>
<sequence>MICGADRNEDSIVGEYLSKHKQCHLCDVTCLQCTGPERDDCASCPPSRFFDDGHCNIRCQTGRYSMGRQCYLCHHSCHECNDEGPDNCTRCDRDKFGETRYFFQGQCRDVCPEGFFHSVWKECEPCPEDCLICTAVNHCLHCSPGHKPRNGLCVPLECSAGEVADDEDCLHCDEGCKQCERKDSGEQETVCLKCEDDYYKLNTDCHQSCPDGTYSSDKDMVCTPCEDKRCVICDQSQCYWCEGGHYVADGECVDHCKDGFFVDEESRECEPCHRTCPTCGGPQYDDCDSCQEGFMLDNGECLEGSKTATCSERHFRNSHGECEQCHSSCKTCSAAGKEECRSCSSGSFLTARQTCTSHCPAGTFSNEETSLCEDCSEGCVMCQDSQQCQRCRSGLYLQDGSCVVECQRGFPQGGECRPCAPECASCRGNSSHCLSCEDHYFLLDGSCRSSCPKGFYTTDAECRHCPAHCNECNQDGLCNKCDQYYFLLEAKCVDDCPDGYFASETQQDCVRCHAECASCDGPGSDDCDACRNPRAVRYKGECLAKCVSSTYYDKSTNECRDCDRSCLTCSGHEPSSCLSCGSDRRTDASGHCVWFHQCSLVSYMDQNGECQQCHKVCHRCSGPSKDDCLNCKEPNFLLNSTCVQQCPVGYYAEDKDERVCERCHFSCESCVGRHSVECRTCKPGFFRQGSSCVETCSESHFGNTTTMVCERCDPSCSQCSGRGNRNCLSCRQDYVYLRQWGQCLQSCPPTYYQEKRSNHCYKCHPTCKSCNDEGALACLSCYDGYTFMGGICESQCLIGFYASKGSDSRRDEPSCRACDDSCVDCRGPSMWNCTVCPALQILSDDGRCLSCCGTEKRQDDRPISRQCCDCEASRDECIMGVNFVMEAAEAQGRTPKLFITVCVLLIVSLGGGIFLFLSARARTLAIAPKTNSGGYEKLDSNGGINPEPTASAFGDYSDKIVECKEDDEEEDDDIIYMGQDGTVYRKFKYGLLDEDEIEMEYDDESYSHS</sequence>
<evidence type="ECO:0000313" key="7">
    <source>
        <dbReference type="EMBL" id="CAB1456489.1"/>
    </source>
</evidence>
<dbReference type="InterPro" id="IPR043601">
    <property type="entry name" value="Rspo_Fu-CRD_dom"/>
</dbReference>
<dbReference type="SMART" id="SM00261">
    <property type="entry name" value="FU"/>
    <property type="match status" value="17"/>
</dbReference>
<dbReference type="PROSITE" id="PS00028">
    <property type="entry name" value="ZINC_FINGER_C2H2_1"/>
    <property type="match status" value="1"/>
</dbReference>
<name>A0A9N7VVG3_PLEPL</name>
<dbReference type="GO" id="GO:0005576">
    <property type="term" value="C:extracellular region"/>
    <property type="evidence" value="ECO:0007669"/>
    <property type="project" value="UniProtKB-SubCell"/>
</dbReference>
<evidence type="ECO:0000256" key="4">
    <source>
        <dbReference type="ARBA" id="ARBA00023180"/>
    </source>
</evidence>
<gene>
    <name evidence="7" type="ORF">PLEPLA_LOCUS44273</name>
</gene>
<dbReference type="InterPro" id="IPR000742">
    <property type="entry name" value="EGF"/>
</dbReference>
<evidence type="ECO:0000259" key="6">
    <source>
        <dbReference type="PROSITE" id="PS00028"/>
    </source>
</evidence>
<keyword evidence="2" id="KW-0964">Secreted</keyword>
<dbReference type="SUPFAM" id="SSF57184">
    <property type="entry name" value="Growth factor receptor domain"/>
    <property type="match status" value="6"/>
</dbReference>
<evidence type="ECO:0000313" key="8">
    <source>
        <dbReference type="Proteomes" id="UP001153269"/>
    </source>
</evidence>
<dbReference type="AlphaFoldDB" id="A0A9N7VVG3"/>
<evidence type="ECO:0000256" key="5">
    <source>
        <dbReference type="SAM" id="Phobius"/>
    </source>
</evidence>
<dbReference type="InterPro" id="IPR006212">
    <property type="entry name" value="Furin_repeat"/>
</dbReference>
<evidence type="ECO:0000256" key="1">
    <source>
        <dbReference type="ARBA" id="ARBA00004613"/>
    </source>
</evidence>
<keyword evidence="5" id="KW-0812">Transmembrane</keyword>
<dbReference type="Pfam" id="PF15913">
    <property type="entry name" value="Furin-like_2"/>
    <property type="match status" value="1"/>
</dbReference>
<dbReference type="InterPro" id="IPR013087">
    <property type="entry name" value="Znf_C2H2_type"/>
</dbReference>
<dbReference type="SMART" id="SM01411">
    <property type="entry name" value="Ephrin_rec_like"/>
    <property type="match status" value="6"/>
</dbReference>
<protein>
    <recommendedName>
        <fullName evidence="6">C2H2-type domain-containing protein</fullName>
    </recommendedName>
</protein>
<keyword evidence="4" id="KW-0325">Glycoprotein</keyword>
<keyword evidence="5" id="KW-0472">Membrane</keyword>
<feature type="transmembrane region" description="Helical" evidence="5">
    <location>
        <begin position="897"/>
        <end position="919"/>
    </location>
</feature>
<dbReference type="SMART" id="SM00181">
    <property type="entry name" value="EGF"/>
    <property type="match status" value="9"/>
</dbReference>
<dbReference type="InterPro" id="IPR009030">
    <property type="entry name" value="Growth_fac_rcpt_cys_sf"/>
</dbReference>
<comment type="subcellular location">
    <subcellularLocation>
        <location evidence="1">Secreted</location>
    </subcellularLocation>
</comment>
<reference evidence="7" key="1">
    <citation type="submission" date="2020-03" db="EMBL/GenBank/DDBJ databases">
        <authorList>
            <person name="Weist P."/>
        </authorList>
    </citation>
    <scope>NUCLEOTIDE SEQUENCE</scope>
</reference>
<dbReference type="PANTHER" id="PTHR15332:SF175">
    <property type="entry name" value="PROPROTEIN CONVERTASE SUBTILISIN_KEXIN TYPE 5-LIKE"/>
    <property type="match status" value="1"/>
</dbReference>